<organism evidence="2 3">
    <name type="scientific">Kipferlia bialata</name>
    <dbReference type="NCBI Taxonomy" id="797122"/>
    <lineage>
        <taxon>Eukaryota</taxon>
        <taxon>Metamonada</taxon>
        <taxon>Carpediemonas-like organisms</taxon>
        <taxon>Kipferlia</taxon>
    </lineage>
</organism>
<keyword evidence="3" id="KW-1185">Reference proteome</keyword>
<sequence>MSVCADSTEAARTERLGRIKVFFECVESLALYHNRCLVGTNLTQRPVPYTPRRSDAQTLRRSDAQTLRRSDGPDMLDEYERECAVHTMFTRMLLASNPEAGPIGTSSAEGDDTTESGKAKMAISGVSDETEGEGASLSEGGIGTTPFH</sequence>
<proteinExistence type="predicted"/>
<reference evidence="2 3" key="1">
    <citation type="journal article" date="2018" name="PLoS ONE">
        <title>The draft genome of Kipferlia bialata reveals reductive genome evolution in fornicate parasites.</title>
        <authorList>
            <person name="Tanifuji G."/>
            <person name="Takabayashi S."/>
            <person name="Kume K."/>
            <person name="Takagi M."/>
            <person name="Nakayama T."/>
            <person name="Kamikawa R."/>
            <person name="Inagaki Y."/>
            <person name="Hashimoto T."/>
        </authorList>
    </citation>
    <scope>NUCLEOTIDE SEQUENCE [LARGE SCALE GENOMIC DNA]</scope>
    <source>
        <strain evidence="2">NY0173</strain>
    </source>
</reference>
<feature type="compositionally biased region" description="Basic and acidic residues" evidence="1">
    <location>
        <begin position="52"/>
        <end position="72"/>
    </location>
</feature>
<dbReference type="Proteomes" id="UP000265618">
    <property type="component" value="Unassembled WGS sequence"/>
</dbReference>
<feature type="region of interest" description="Disordered" evidence="1">
    <location>
        <begin position="96"/>
        <end position="148"/>
    </location>
</feature>
<accession>A0A391NN50</accession>
<evidence type="ECO:0000313" key="2">
    <source>
        <dbReference type="EMBL" id="GCA62460.1"/>
    </source>
</evidence>
<evidence type="ECO:0000256" key="1">
    <source>
        <dbReference type="SAM" id="MobiDB-lite"/>
    </source>
</evidence>
<dbReference type="AlphaFoldDB" id="A0A391NN50"/>
<feature type="region of interest" description="Disordered" evidence="1">
    <location>
        <begin position="48"/>
        <end position="75"/>
    </location>
</feature>
<gene>
    <name evidence="2" type="ORF">KIPB_003648</name>
</gene>
<dbReference type="EMBL" id="BDIP01000715">
    <property type="protein sequence ID" value="GCA62460.1"/>
    <property type="molecule type" value="Genomic_DNA"/>
</dbReference>
<evidence type="ECO:0000313" key="3">
    <source>
        <dbReference type="Proteomes" id="UP000265618"/>
    </source>
</evidence>
<name>A0A391NN50_9EUKA</name>
<protein>
    <submittedName>
        <fullName evidence="2">Uncharacterized protein</fullName>
    </submittedName>
</protein>
<comment type="caution">
    <text evidence="2">The sequence shown here is derived from an EMBL/GenBank/DDBJ whole genome shotgun (WGS) entry which is preliminary data.</text>
</comment>